<dbReference type="SUPFAM" id="SSF49482">
    <property type="entry name" value="Aromatic compound dioxygenase"/>
    <property type="match status" value="1"/>
</dbReference>
<dbReference type="PANTHER" id="PTHR34315">
    <property type="match status" value="1"/>
</dbReference>
<protein>
    <recommendedName>
        <fullName evidence="2">Intradiol ring-cleavage dioxygenases domain-containing protein</fullName>
    </recommendedName>
</protein>
<dbReference type="GO" id="GO:0008199">
    <property type="term" value="F:ferric iron binding"/>
    <property type="evidence" value="ECO:0007669"/>
    <property type="project" value="InterPro"/>
</dbReference>
<dbReference type="InterPro" id="IPR000627">
    <property type="entry name" value="Intradiol_dOase_C"/>
</dbReference>
<dbReference type="InterPro" id="IPR015889">
    <property type="entry name" value="Intradiol_dOase_core"/>
</dbReference>
<evidence type="ECO:0000313" key="3">
    <source>
        <dbReference type="EMBL" id="MBW0495349.1"/>
    </source>
</evidence>
<dbReference type="GO" id="GO:0016702">
    <property type="term" value="F:oxidoreductase activity, acting on single donors with incorporation of molecular oxygen, incorporation of two atoms of oxygen"/>
    <property type="evidence" value="ECO:0007669"/>
    <property type="project" value="InterPro"/>
</dbReference>
<comment type="caution">
    <text evidence="3">The sequence shown here is derived from an EMBL/GenBank/DDBJ whole genome shotgun (WGS) entry which is preliminary data.</text>
</comment>
<feature type="region of interest" description="Disordered" evidence="1">
    <location>
        <begin position="44"/>
        <end position="70"/>
    </location>
</feature>
<dbReference type="AlphaFoldDB" id="A0A9Q3D1Y5"/>
<evidence type="ECO:0000256" key="1">
    <source>
        <dbReference type="SAM" id="MobiDB-lite"/>
    </source>
</evidence>
<accession>A0A9Q3D1Y5</accession>
<keyword evidence="4" id="KW-1185">Reference proteome</keyword>
<dbReference type="Gene3D" id="2.60.130.10">
    <property type="entry name" value="Aromatic compound dioxygenase"/>
    <property type="match status" value="1"/>
</dbReference>
<feature type="domain" description="Intradiol ring-cleavage dioxygenases" evidence="2">
    <location>
        <begin position="80"/>
        <end position="170"/>
    </location>
</feature>
<dbReference type="EMBL" id="AVOT02013046">
    <property type="protein sequence ID" value="MBW0495349.1"/>
    <property type="molecule type" value="Genomic_DNA"/>
</dbReference>
<dbReference type="PANTHER" id="PTHR34315:SF1">
    <property type="entry name" value="INTRADIOL RING-CLEAVAGE DIOXYGENASES DOMAIN-CONTAINING PROTEIN-RELATED"/>
    <property type="match status" value="1"/>
</dbReference>
<dbReference type="OrthoDB" id="121380at2759"/>
<proteinExistence type="predicted"/>
<sequence length="311" mass="34204">MNHPCRTSTSTELGRPHKSCKLRLAAFFTTLFLQHSLVSSSSQVSNDDSSEQQFAHSAEALPASPATNPGSVTNYTHMQGPFYVKNTYLRTNLKEDQTGVPLSLSIFIVDQRSCAPIENALVEVWGANKQGLYSGFVNNTSSLSECSSWLRGGAETDTNGVAKFETIYPGVEANRSLHLYAIVRTDWFEHSKNKTVDSDSTQSAAAIGQIFFPDAVNSQVLQRPAYQRNSAKPIKNEADPFYTAEEGSWKAKTDLRTADLNDGVQAYVTITVDAASPQKFATSTSSKIHPSLLFIAFYGLFFTMRTPIMRS</sequence>
<dbReference type="Pfam" id="PF00775">
    <property type="entry name" value="Dioxygenase_C"/>
    <property type="match status" value="1"/>
</dbReference>
<evidence type="ECO:0000313" key="4">
    <source>
        <dbReference type="Proteomes" id="UP000765509"/>
    </source>
</evidence>
<name>A0A9Q3D1Y5_9BASI</name>
<organism evidence="3 4">
    <name type="scientific">Austropuccinia psidii MF-1</name>
    <dbReference type="NCBI Taxonomy" id="1389203"/>
    <lineage>
        <taxon>Eukaryota</taxon>
        <taxon>Fungi</taxon>
        <taxon>Dikarya</taxon>
        <taxon>Basidiomycota</taxon>
        <taxon>Pucciniomycotina</taxon>
        <taxon>Pucciniomycetes</taxon>
        <taxon>Pucciniales</taxon>
        <taxon>Sphaerophragmiaceae</taxon>
        <taxon>Austropuccinia</taxon>
    </lineage>
</organism>
<reference evidence="3" key="1">
    <citation type="submission" date="2021-03" db="EMBL/GenBank/DDBJ databases">
        <title>Draft genome sequence of rust myrtle Austropuccinia psidii MF-1, a brazilian biotype.</title>
        <authorList>
            <person name="Quecine M.C."/>
            <person name="Pachon D.M.R."/>
            <person name="Bonatelli M.L."/>
            <person name="Correr F.H."/>
            <person name="Franceschini L.M."/>
            <person name="Leite T.F."/>
            <person name="Margarido G.R.A."/>
            <person name="Almeida C.A."/>
            <person name="Ferrarezi J.A."/>
            <person name="Labate C.A."/>
        </authorList>
    </citation>
    <scope>NUCLEOTIDE SEQUENCE</scope>
    <source>
        <strain evidence="3">MF-1</strain>
    </source>
</reference>
<dbReference type="Proteomes" id="UP000765509">
    <property type="component" value="Unassembled WGS sequence"/>
</dbReference>
<evidence type="ECO:0000259" key="2">
    <source>
        <dbReference type="Pfam" id="PF00775"/>
    </source>
</evidence>
<gene>
    <name evidence="3" type="ORF">O181_035064</name>
</gene>